<dbReference type="Pfam" id="PF01458">
    <property type="entry name" value="SUFBD_core"/>
    <property type="match status" value="1"/>
</dbReference>
<feature type="region of interest" description="Disordered" evidence="2">
    <location>
        <begin position="1"/>
        <end position="25"/>
    </location>
</feature>
<protein>
    <submittedName>
        <fullName evidence="4">Fe-S cluster assembly protein SufD</fullName>
    </submittedName>
</protein>
<accession>A0ABN1HDB3</accession>
<dbReference type="InterPro" id="IPR037284">
    <property type="entry name" value="SUF_FeS_clus_asmbl_SufBD_sf"/>
</dbReference>
<evidence type="ECO:0000256" key="1">
    <source>
        <dbReference type="ARBA" id="ARBA00043967"/>
    </source>
</evidence>
<comment type="similarity">
    <text evidence="1">Belongs to the iron-sulfur cluster assembly SufBD family.</text>
</comment>
<name>A0ABN1HDB3_9ACTN</name>
<dbReference type="Proteomes" id="UP001500724">
    <property type="component" value="Unassembled WGS sequence"/>
</dbReference>
<feature type="compositionally biased region" description="Polar residues" evidence="2">
    <location>
        <begin position="1"/>
        <end position="13"/>
    </location>
</feature>
<evidence type="ECO:0000313" key="5">
    <source>
        <dbReference type="Proteomes" id="UP001500724"/>
    </source>
</evidence>
<comment type="caution">
    <text evidence="4">The sequence shown here is derived from an EMBL/GenBank/DDBJ whole genome shotgun (WGS) entry which is preliminary data.</text>
</comment>
<evidence type="ECO:0000313" key="4">
    <source>
        <dbReference type="EMBL" id="GAA0639194.1"/>
    </source>
</evidence>
<organism evidence="4 5">
    <name type="scientific">Streptomyces thermocarboxydovorans</name>
    <dbReference type="NCBI Taxonomy" id="59298"/>
    <lineage>
        <taxon>Bacteria</taxon>
        <taxon>Bacillati</taxon>
        <taxon>Actinomycetota</taxon>
        <taxon>Actinomycetes</taxon>
        <taxon>Kitasatosporales</taxon>
        <taxon>Streptomycetaceae</taxon>
        <taxon>Streptomyces</taxon>
    </lineage>
</organism>
<proteinExistence type="inferred from homology"/>
<reference evidence="4 5" key="1">
    <citation type="journal article" date="2019" name="Int. J. Syst. Evol. Microbiol.">
        <title>The Global Catalogue of Microorganisms (GCM) 10K type strain sequencing project: providing services to taxonomists for standard genome sequencing and annotation.</title>
        <authorList>
            <consortium name="The Broad Institute Genomics Platform"/>
            <consortium name="The Broad Institute Genome Sequencing Center for Infectious Disease"/>
            <person name="Wu L."/>
            <person name="Ma J."/>
        </authorList>
    </citation>
    <scope>NUCLEOTIDE SEQUENCE [LARGE SCALE GENOMIC DNA]</scope>
    <source>
        <strain evidence="4 5">JCM 10367</strain>
    </source>
</reference>
<dbReference type="PANTHER" id="PTHR43575:SF1">
    <property type="entry name" value="PROTEIN ABCI7, CHLOROPLASTIC"/>
    <property type="match status" value="1"/>
</dbReference>
<dbReference type="PANTHER" id="PTHR43575">
    <property type="entry name" value="PROTEIN ABCI7, CHLOROPLASTIC"/>
    <property type="match status" value="1"/>
</dbReference>
<dbReference type="RefSeq" id="WP_343998646.1">
    <property type="nucleotide sequence ID" value="NZ_BAAAGU010000011.1"/>
</dbReference>
<dbReference type="InterPro" id="IPR055346">
    <property type="entry name" value="Fe-S_cluster_assembly_SufBD"/>
</dbReference>
<gene>
    <name evidence="4" type="primary">sufD</name>
    <name evidence="4" type="ORF">GCM10009535_14870</name>
</gene>
<evidence type="ECO:0000256" key="2">
    <source>
        <dbReference type="SAM" id="MobiDB-lite"/>
    </source>
</evidence>
<keyword evidence="5" id="KW-1185">Reference proteome</keyword>
<feature type="domain" description="SUF system FeS cluster assembly SufBD core" evidence="3">
    <location>
        <begin position="149"/>
        <end position="376"/>
    </location>
</feature>
<dbReference type="SUPFAM" id="SSF101960">
    <property type="entry name" value="Stabilizer of iron transporter SufD"/>
    <property type="match status" value="1"/>
</dbReference>
<sequence length="406" mass="42974">MAEAQNAPTSGSATAGGPPPVGSTTAGQIAVAAESTVATRMSATPSFDVADFPVPHGREEEWRFTPLERLRGLHDGTATATGEGVKVAVDAPEGVAVETVGRDDPRIGRAGTPVDRVAAQAYCSFEQASVVTVPKETVLTEPIRIAVHGEGGVAYGHQVIELGAFAEAVVVIDHTGDAVLAANVDFLLGDGAKLTVVSVQDWDEKAVHAAQHNALVGRDASFKSVVVTFGGDLVRLHPRVRYAGTGGEAELFGLYFTDAGQHQEHRLLVDHNTPHCRSNVAYKGALQGDGAHAVWIGDVLIEAKAEGTDTYEMNRNLVLTDGARVDSVPNLEIETGEIVGAGHASATGRFDDEQLFYLMARGIPEHEARRLVVRGFFAELVQQIGVPDIEERLIAKIEEELEASVA</sequence>
<dbReference type="NCBIfam" id="TIGR01981">
    <property type="entry name" value="sufD"/>
    <property type="match status" value="1"/>
</dbReference>
<dbReference type="EMBL" id="BAAAGU010000011">
    <property type="protein sequence ID" value="GAA0639194.1"/>
    <property type="molecule type" value="Genomic_DNA"/>
</dbReference>
<dbReference type="InterPro" id="IPR000825">
    <property type="entry name" value="SUF_FeS_clus_asmbl_SufBD_core"/>
</dbReference>
<dbReference type="InterPro" id="IPR011542">
    <property type="entry name" value="SUF_FeS_clus_asmbl_SufD"/>
</dbReference>
<evidence type="ECO:0000259" key="3">
    <source>
        <dbReference type="Pfam" id="PF01458"/>
    </source>
</evidence>